<name>A0A673X0D7_SALTR</name>
<dbReference type="GeneTree" id="ENSGT01000000219823"/>
<dbReference type="Ensembl" id="ENSSTUT00000018667.1">
    <property type="protein sequence ID" value="ENSSTUP00000017729.1"/>
    <property type="gene ID" value="ENSSTUG00000008003.1"/>
</dbReference>
<dbReference type="InParanoid" id="A0A673X0D7"/>
<sequence length="122" mass="13908">MTTYISVNRQNSGEINSFTSGKHRNFCYECGDALPLPQLEDAAFCSERAEWKRKDKKALKRVRKEEFKIEDNCDIKGDGVSKKTVQSKKYATPTSGREMEVNEDDFNGGRRCGEELGVRALY</sequence>
<dbReference type="AlphaFoldDB" id="A0A673X0D7"/>
<accession>A0A673X0D7</accession>
<keyword evidence="2" id="KW-1185">Reference proteome</keyword>
<reference evidence="1" key="1">
    <citation type="submission" date="2025-08" db="UniProtKB">
        <authorList>
            <consortium name="Ensembl"/>
        </authorList>
    </citation>
    <scope>IDENTIFICATION</scope>
</reference>
<organism evidence="1 2">
    <name type="scientific">Salmo trutta</name>
    <name type="common">Brown trout</name>
    <dbReference type="NCBI Taxonomy" id="8032"/>
    <lineage>
        <taxon>Eukaryota</taxon>
        <taxon>Metazoa</taxon>
        <taxon>Chordata</taxon>
        <taxon>Craniata</taxon>
        <taxon>Vertebrata</taxon>
        <taxon>Euteleostomi</taxon>
        <taxon>Actinopterygii</taxon>
        <taxon>Neopterygii</taxon>
        <taxon>Teleostei</taxon>
        <taxon>Protacanthopterygii</taxon>
        <taxon>Salmoniformes</taxon>
        <taxon>Salmonidae</taxon>
        <taxon>Salmoninae</taxon>
        <taxon>Salmo</taxon>
    </lineage>
</organism>
<proteinExistence type="predicted"/>
<reference evidence="1" key="2">
    <citation type="submission" date="2025-09" db="UniProtKB">
        <authorList>
            <consortium name="Ensembl"/>
        </authorList>
    </citation>
    <scope>IDENTIFICATION</scope>
</reference>
<evidence type="ECO:0000313" key="1">
    <source>
        <dbReference type="Ensembl" id="ENSSTUP00000017729.1"/>
    </source>
</evidence>
<dbReference type="Proteomes" id="UP000472277">
    <property type="component" value="Chromosome 19"/>
</dbReference>
<evidence type="ECO:0000313" key="2">
    <source>
        <dbReference type="Proteomes" id="UP000472277"/>
    </source>
</evidence>
<protein>
    <submittedName>
        <fullName evidence="1">Uncharacterized protein</fullName>
    </submittedName>
</protein>